<evidence type="ECO:0000313" key="7">
    <source>
        <dbReference type="EMBL" id="KGG50530.1"/>
    </source>
</evidence>
<keyword evidence="3 6" id="KW-1133">Transmembrane helix</keyword>
<dbReference type="InterPro" id="IPR003689">
    <property type="entry name" value="ZIP"/>
</dbReference>
<reference evidence="7 8" key="1">
    <citation type="submission" date="2014-04" db="EMBL/GenBank/DDBJ databases">
        <title>A new species of microsporidia sheds light on the evolution of extreme parasitism.</title>
        <authorList>
            <person name="Haag K.L."/>
            <person name="James T.Y."/>
            <person name="Larsson R."/>
            <person name="Schaer T.M."/>
            <person name="Refardt D."/>
            <person name="Pombert J.-F."/>
            <person name="Ebert D."/>
        </authorList>
    </citation>
    <scope>NUCLEOTIDE SEQUENCE [LARGE SCALE GENOMIC DNA]</scope>
    <source>
        <strain evidence="7 8">UGP3</strain>
        <tissue evidence="7">Spores</tissue>
    </source>
</reference>
<dbReference type="RefSeq" id="XP_013236957.1">
    <property type="nucleotide sequence ID" value="XM_013381503.1"/>
</dbReference>
<dbReference type="VEuPathDB" id="MicrosporidiaDB:DI09_67p180"/>
<protein>
    <submittedName>
        <fullName evidence="7">Uncharacterized protein</fullName>
    </submittedName>
</protein>
<keyword evidence="8" id="KW-1185">Reference proteome</keyword>
<comment type="subcellular location">
    <subcellularLocation>
        <location evidence="1">Membrane</location>
        <topology evidence="1">Multi-pass membrane protein</topology>
    </subcellularLocation>
</comment>
<dbReference type="PANTHER" id="PTHR11040">
    <property type="entry name" value="ZINC/IRON TRANSPORTER"/>
    <property type="match status" value="1"/>
</dbReference>
<keyword evidence="4 6" id="KW-0472">Membrane</keyword>
<evidence type="ECO:0000256" key="3">
    <source>
        <dbReference type="ARBA" id="ARBA00022989"/>
    </source>
</evidence>
<name>A0A098VNJ2_9MICR</name>
<dbReference type="HOGENOM" id="CLU_040462_3_1_1"/>
<evidence type="ECO:0000256" key="2">
    <source>
        <dbReference type="ARBA" id="ARBA00022692"/>
    </source>
</evidence>
<keyword evidence="2 6" id="KW-0812">Transmembrane</keyword>
<feature type="transmembrane region" description="Helical" evidence="6">
    <location>
        <begin position="42"/>
        <end position="63"/>
    </location>
</feature>
<evidence type="ECO:0000256" key="4">
    <source>
        <dbReference type="ARBA" id="ARBA00023136"/>
    </source>
</evidence>
<dbReference type="PANTHER" id="PTHR11040:SF140">
    <property type="entry name" value="ZRT (ZRT), IRT- (IRT-) LIKE PROTEIN TRANSPORTER"/>
    <property type="match status" value="1"/>
</dbReference>
<feature type="region of interest" description="Disordered" evidence="5">
    <location>
        <begin position="169"/>
        <end position="211"/>
    </location>
</feature>
<feature type="transmembrane region" description="Helical" evidence="6">
    <location>
        <begin position="327"/>
        <end position="347"/>
    </location>
</feature>
<proteinExistence type="predicted"/>
<evidence type="ECO:0000256" key="5">
    <source>
        <dbReference type="SAM" id="MobiDB-lite"/>
    </source>
</evidence>
<dbReference type="Proteomes" id="UP000029725">
    <property type="component" value="Unassembled WGS sequence"/>
</dbReference>
<feature type="compositionally biased region" description="Polar residues" evidence="5">
    <location>
        <begin position="201"/>
        <end position="211"/>
    </location>
</feature>
<dbReference type="EMBL" id="JMKJ01000576">
    <property type="protein sequence ID" value="KGG50530.1"/>
    <property type="molecule type" value="Genomic_DNA"/>
</dbReference>
<sequence>MDGALVWEKCLMTIILFFVTLIFTFLPWVLKSSNSPKWRTSVLSLCTCLAGGVIVGSLFFHLIPETLINVHSVSIAPAHGKSNPIAHDCRLHDHSLGCSHHQGAESHSHSVHDHADDCCEEPFQWGSLVFGLSFFGLLAIDRLLLAHRNCAEPSSSPIKEKLKSSPSSAHKVCCSSKNDNHSHHAPSSVQSQAGFGEPLKSTPNQPSSSQECHSVNAFGGCHVEGLEQGSSKVQSLFFVLALSVHSFVEGLAVQSISTAPAMFSFCISLFSHKCLEALALGISVYKAKFSISHSIILGFIYSCLTPLGILISIGLQETSISGPVLAAVVNGLAAGSFLFVAVIEMIIPELHTYSSSTPAKFLVLICGFLGMAAVSLFPHAHTH</sequence>
<dbReference type="GO" id="GO:0005385">
    <property type="term" value="F:zinc ion transmembrane transporter activity"/>
    <property type="evidence" value="ECO:0007669"/>
    <property type="project" value="TreeGrafter"/>
</dbReference>
<organism evidence="7 8">
    <name type="scientific">Mitosporidium daphniae</name>
    <dbReference type="NCBI Taxonomy" id="1485682"/>
    <lineage>
        <taxon>Eukaryota</taxon>
        <taxon>Fungi</taxon>
        <taxon>Fungi incertae sedis</taxon>
        <taxon>Microsporidia</taxon>
        <taxon>Mitosporidium</taxon>
    </lineage>
</organism>
<dbReference type="OrthoDB" id="448280at2759"/>
<dbReference type="GeneID" id="25260587"/>
<evidence type="ECO:0000256" key="6">
    <source>
        <dbReference type="SAM" id="Phobius"/>
    </source>
</evidence>
<evidence type="ECO:0000256" key="1">
    <source>
        <dbReference type="ARBA" id="ARBA00004141"/>
    </source>
</evidence>
<dbReference type="AlphaFoldDB" id="A0A098VNJ2"/>
<dbReference type="Pfam" id="PF02535">
    <property type="entry name" value="Zip"/>
    <property type="match status" value="1"/>
</dbReference>
<evidence type="ECO:0000313" key="8">
    <source>
        <dbReference type="Proteomes" id="UP000029725"/>
    </source>
</evidence>
<gene>
    <name evidence="7" type="ORF">DI09_67p180</name>
</gene>
<comment type="caution">
    <text evidence="7">The sequence shown here is derived from an EMBL/GenBank/DDBJ whole genome shotgun (WGS) entry which is preliminary data.</text>
</comment>
<dbReference type="GO" id="GO:0005886">
    <property type="term" value="C:plasma membrane"/>
    <property type="evidence" value="ECO:0007669"/>
    <property type="project" value="TreeGrafter"/>
</dbReference>
<feature type="transmembrane region" description="Helical" evidence="6">
    <location>
        <begin position="12"/>
        <end position="30"/>
    </location>
</feature>
<feature type="transmembrane region" description="Helical" evidence="6">
    <location>
        <begin position="294"/>
        <end position="315"/>
    </location>
</feature>
<feature type="transmembrane region" description="Helical" evidence="6">
    <location>
        <begin position="123"/>
        <end position="140"/>
    </location>
</feature>
<feature type="transmembrane region" description="Helical" evidence="6">
    <location>
        <begin position="359"/>
        <end position="377"/>
    </location>
</feature>
<accession>A0A098VNJ2</accession>